<dbReference type="CDD" id="cd06260">
    <property type="entry name" value="DUF820-like"/>
    <property type="match status" value="1"/>
</dbReference>
<dbReference type="Gene3D" id="3.90.1570.10">
    <property type="entry name" value="tt1808, chain A"/>
    <property type="match status" value="1"/>
</dbReference>
<dbReference type="EMBL" id="CAADFO010000011">
    <property type="protein sequence ID" value="VFK25124.1"/>
    <property type="molecule type" value="Genomic_DNA"/>
</dbReference>
<keyword evidence="2" id="KW-0378">Hydrolase</keyword>
<protein>
    <submittedName>
        <fullName evidence="2">Endonuclease, Uma2 family (Restriction endonuclease fold)</fullName>
    </submittedName>
</protein>
<accession>A0A450X706</accession>
<keyword evidence="2" id="KW-0540">Nuclease</keyword>
<evidence type="ECO:0000313" key="2">
    <source>
        <dbReference type="EMBL" id="VFK25124.1"/>
    </source>
</evidence>
<dbReference type="Pfam" id="PF05685">
    <property type="entry name" value="Uma2"/>
    <property type="match status" value="1"/>
</dbReference>
<feature type="domain" description="Putative restriction endonuclease" evidence="1">
    <location>
        <begin position="29"/>
        <end position="169"/>
    </location>
</feature>
<evidence type="ECO:0000259" key="1">
    <source>
        <dbReference type="Pfam" id="PF05685"/>
    </source>
</evidence>
<dbReference type="InterPro" id="IPR012296">
    <property type="entry name" value="Nuclease_put_TT1808"/>
</dbReference>
<organism evidence="2">
    <name type="scientific">Candidatus Kentrum sp. MB</name>
    <dbReference type="NCBI Taxonomy" id="2138164"/>
    <lineage>
        <taxon>Bacteria</taxon>
        <taxon>Pseudomonadati</taxon>
        <taxon>Pseudomonadota</taxon>
        <taxon>Gammaproteobacteria</taxon>
        <taxon>Candidatus Kentrum</taxon>
    </lineage>
</organism>
<gene>
    <name evidence="2" type="ORF">BECKMB1821G_GA0114241_101152</name>
</gene>
<dbReference type="SUPFAM" id="SSF52980">
    <property type="entry name" value="Restriction endonuclease-like"/>
    <property type="match status" value="1"/>
</dbReference>
<sequence length="209" mass="24190">MHQTLHASSPNVIDIDHIDQRVLLHRIHWDDYERVLAMRGDSSATRVTYLEGTLEFMSPAINHELFKTLLARLLEAYAEERDIQLEGYGSWTVRKEKKQRGVEADECYTVGPQSGLPTRPDIAIEVVWTSSGIDKLDVYRGLEVPEVWFWQDQALRFHILEGQDYIIEPRSRLLPDLDPELLGRFMMESSQTQAVRAWRRALRTAQNSG</sequence>
<dbReference type="InterPro" id="IPR008538">
    <property type="entry name" value="Uma2"/>
</dbReference>
<proteinExistence type="predicted"/>
<dbReference type="InterPro" id="IPR011335">
    <property type="entry name" value="Restrct_endonuc-II-like"/>
</dbReference>
<dbReference type="PANTHER" id="PTHR47152">
    <property type="entry name" value="SLR2084 PROTEIN-RELATED"/>
    <property type="match status" value="1"/>
</dbReference>
<dbReference type="PANTHER" id="PTHR47152:SF4">
    <property type="entry name" value="SLR0445 PROTEIN"/>
    <property type="match status" value="1"/>
</dbReference>
<dbReference type="AlphaFoldDB" id="A0A450X706"/>
<reference evidence="2" key="1">
    <citation type="submission" date="2019-02" db="EMBL/GenBank/DDBJ databases">
        <authorList>
            <person name="Gruber-Vodicka R. H."/>
            <person name="Seah K. B. B."/>
        </authorList>
    </citation>
    <scope>NUCLEOTIDE SEQUENCE</scope>
    <source>
        <strain evidence="2">BECK_BZ197</strain>
    </source>
</reference>
<dbReference type="GO" id="GO:0004519">
    <property type="term" value="F:endonuclease activity"/>
    <property type="evidence" value="ECO:0007669"/>
    <property type="project" value="UniProtKB-KW"/>
</dbReference>
<name>A0A450X706_9GAMM</name>
<keyword evidence="2" id="KW-0255">Endonuclease</keyword>